<dbReference type="Proteomes" id="UP001054945">
    <property type="component" value="Unassembled WGS sequence"/>
</dbReference>
<organism evidence="1 2">
    <name type="scientific">Caerostris extrusa</name>
    <name type="common">Bark spider</name>
    <name type="synonym">Caerostris bankana</name>
    <dbReference type="NCBI Taxonomy" id="172846"/>
    <lineage>
        <taxon>Eukaryota</taxon>
        <taxon>Metazoa</taxon>
        <taxon>Ecdysozoa</taxon>
        <taxon>Arthropoda</taxon>
        <taxon>Chelicerata</taxon>
        <taxon>Arachnida</taxon>
        <taxon>Araneae</taxon>
        <taxon>Araneomorphae</taxon>
        <taxon>Entelegynae</taxon>
        <taxon>Araneoidea</taxon>
        <taxon>Araneidae</taxon>
        <taxon>Caerostris</taxon>
    </lineage>
</organism>
<comment type="caution">
    <text evidence="1">The sequence shown here is derived from an EMBL/GenBank/DDBJ whole genome shotgun (WGS) entry which is preliminary data.</text>
</comment>
<sequence>MTVTIDFGGRYRVFNQIFSRHRIAKSNGGCRGCSAWPQDLSKNTLMRYAPSEDSSRYEQASSSGSSWFQLTSVYKRMLDGSGVTIKGRGLPERPGIQLFTICK</sequence>
<reference evidence="1 2" key="1">
    <citation type="submission" date="2021-06" db="EMBL/GenBank/DDBJ databases">
        <title>Caerostris extrusa draft genome.</title>
        <authorList>
            <person name="Kono N."/>
            <person name="Arakawa K."/>
        </authorList>
    </citation>
    <scope>NUCLEOTIDE SEQUENCE [LARGE SCALE GENOMIC DNA]</scope>
</reference>
<proteinExistence type="predicted"/>
<name>A0AAV4NB77_CAEEX</name>
<dbReference type="AlphaFoldDB" id="A0AAV4NB77"/>
<evidence type="ECO:0000313" key="1">
    <source>
        <dbReference type="EMBL" id="GIX81604.1"/>
    </source>
</evidence>
<dbReference type="EMBL" id="BPLR01020693">
    <property type="protein sequence ID" value="GIX81604.1"/>
    <property type="molecule type" value="Genomic_DNA"/>
</dbReference>
<protein>
    <submittedName>
        <fullName evidence="1">Uncharacterized protein</fullName>
    </submittedName>
</protein>
<keyword evidence="2" id="KW-1185">Reference proteome</keyword>
<evidence type="ECO:0000313" key="2">
    <source>
        <dbReference type="Proteomes" id="UP001054945"/>
    </source>
</evidence>
<gene>
    <name evidence="1" type="ORF">CEXT_720391</name>
</gene>
<accession>A0AAV4NB77</accession>